<dbReference type="RefSeq" id="WP_075796887.1">
    <property type="nucleotide sequence ID" value="NZ_CP015583.1"/>
</dbReference>
<accession>A0A1L7AB07</accession>
<dbReference type="AlphaFoldDB" id="A0A1L7AB07"/>
<name>A0A1L7AB07_9PROT</name>
<dbReference type="InterPro" id="IPR036291">
    <property type="entry name" value="NAD(P)-bd_dom_sf"/>
</dbReference>
<organism evidence="2 3">
    <name type="scientific">Roseomonas gilardii</name>
    <dbReference type="NCBI Taxonomy" id="257708"/>
    <lineage>
        <taxon>Bacteria</taxon>
        <taxon>Pseudomonadati</taxon>
        <taxon>Pseudomonadota</taxon>
        <taxon>Alphaproteobacteria</taxon>
        <taxon>Acetobacterales</taxon>
        <taxon>Roseomonadaceae</taxon>
        <taxon>Roseomonas</taxon>
    </lineage>
</organism>
<feature type="domain" description="NAD-dependent epimerase/dehydratase" evidence="1">
    <location>
        <begin position="3"/>
        <end position="241"/>
    </location>
</feature>
<dbReference type="eggNOG" id="COG0451">
    <property type="taxonomic scope" value="Bacteria"/>
</dbReference>
<dbReference type="Proteomes" id="UP000185494">
    <property type="component" value="Chromosome 1"/>
</dbReference>
<dbReference type="InterPro" id="IPR050177">
    <property type="entry name" value="Lipid_A_modif_metabolic_enz"/>
</dbReference>
<dbReference type="KEGG" id="rgi:RGI145_01135"/>
<dbReference type="EMBL" id="CP015583">
    <property type="protein sequence ID" value="APT55923.1"/>
    <property type="molecule type" value="Genomic_DNA"/>
</dbReference>
<proteinExistence type="predicted"/>
<reference evidence="2 3" key="1">
    <citation type="submission" date="2016-05" db="EMBL/GenBank/DDBJ databases">
        <title>Complete Genome and Methylome Analysis of Psychrotrophic Bacterial Isolates from Antarctic Lake Untersee.</title>
        <authorList>
            <person name="Fomenkov A."/>
            <person name="Akimov V.N."/>
            <person name="Vasilyeva L.V."/>
            <person name="Andersen D."/>
            <person name="Vincze T."/>
            <person name="Roberts R.J."/>
        </authorList>
    </citation>
    <scope>NUCLEOTIDE SEQUENCE [LARGE SCALE GENOMIC DNA]</scope>
    <source>
        <strain evidence="2 3">U14-5</strain>
    </source>
</reference>
<dbReference type="CDD" id="cd08946">
    <property type="entry name" value="SDR_e"/>
    <property type="match status" value="1"/>
</dbReference>
<dbReference type="InterPro" id="IPR001509">
    <property type="entry name" value="Epimerase_deHydtase"/>
</dbReference>
<evidence type="ECO:0000313" key="2">
    <source>
        <dbReference type="EMBL" id="APT55923.1"/>
    </source>
</evidence>
<dbReference type="Gene3D" id="3.40.50.720">
    <property type="entry name" value="NAD(P)-binding Rossmann-like Domain"/>
    <property type="match status" value="1"/>
</dbReference>
<sequence length="349" mass="38518">MRVLITGNMGYVGPVLVRHLRQRFPQAELIGFDSGLFAHCLTTPDAMPEVLLDAQHFGDVRTFPAILLKGVDAVVHLSALSNDPMGKNFEAPTEAINYRASLKMAELARDAGVKHFVFASSCSVYGAASEGAKREGDGTDPLTAYARSKVGTEDGLRQFDAGDMTITCLRFATACGMSDRLRLDLVLNDFVACALTSGRITVLSDGSPWRPLIHVKDMARAIEWAATRKPENGGPFLVVNAGSEQWNYQVRDLAQEVAAQLPGTQVSINTDAPPDRRSYRVDFSLFRELAPQYQPQVTLDEAIAGLIDGLRRIEFNDPEFRSSPYIRLHTLSRHIDSGRLSPDIRWVRQ</sequence>
<dbReference type="PANTHER" id="PTHR43245:SF23">
    <property type="entry name" value="NAD(P)-BINDING DOMAIN-CONTAINING PROTEIN"/>
    <property type="match status" value="1"/>
</dbReference>
<evidence type="ECO:0000259" key="1">
    <source>
        <dbReference type="Pfam" id="PF01370"/>
    </source>
</evidence>
<dbReference type="PANTHER" id="PTHR43245">
    <property type="entry name" value="BIFUNCTIONAL POLYMYXIN RESISTANCE PROTEIN ARNA"/>
    <property type="match status" value="1"/>
</dbReference>
<dbReference type="STRING" id="257708.RGI145_01135"/>
<evidence type="ECO:0000313" key="3">
    <source>
        <dbReference type="Proteomes" id="UP000185494"/>
    </source>
</evidence>
<gene>
    <name evidence="2" type="ORF">RGI145_01135</name>
</gene>
<dbReference type="Pfam" id="PF01370">
    <property type="entry name" value="Epimerase"/>
    <property type="match status" value="1"/>
</dbReference>
<protein>
    <submittedName>
        <fullName evidence="2">NAD-dependent epimerase</fullName>
    </submittedName>
</protein>
<dbReference type="SUPFAM" id="SSF51735">
    <property type="entry name" value="NAD(P)-binding Rossmann-fold domains"/>
    <property type="match status" value="1"/>
</dbReference>